<evidence type="ECO:0000256" key="5">
    <source>
        <dbReference type="SAM" id="Phobius"/>
    </source>
</evidence>
<comment type="caution">
    <text evidence="7">The sequence shown here is derived from an EMBL/GenBank/DDBJ whole genome shotgun (WGS) entry which is preliminary data.</text>
</comment>
<dbReference type="OrthoDB" id="9812260at2"/>
<keyword evidence="5" id="KW-0812">Transmembrane</keyword>
<dbReference type="Gene3D" id="3.30.70.270">
    <property type="match status" value="1"/>
</dbReference>
<sequence length="545" mass="63302">MKHTRLILRVIILANLFVINCLLIFPANSQEAELNLTETKVHYTIEVVKQIRWPDEQSLPHFVIGIVGHERGLVEAFEQRKLTRVRGKAFQIERIDDLSILSDRYSIIYIARNKRSLNKQIFSQFNKALIIVDGRVGSQEQLINLVTDRDRVKIKLNRENISQRGFFISANLLDFAGTREDLSDELKHRDSRLKELVAEVGEKEKELGVLDQKLKESTRLLDFEKQKLSKNNLLLEENQAQLTQLEKEIKDSVEEIKKNEQDIANQKKLMAQRLQEVREKESEVAMLQSNIDLNQQVLVQQQVRITKQKKTIESRDETIVEQQGWMKVILFVSLVFFIMIYFLLKTNRLRRKANNELKQLNSKLYELATTDGLTNLYNRRYFFEAAQKELLREKRTHSHSVLMMIDIDHFKNVNDTYGHPLGDQVIRVVADILKASMREYDIVGRLGGEEYAMMLMDCDINQATEIAVRLCKRVSEREIASDSISLRVTVSIGLSPVNIEDTDIEQSIVRADKALYKAKSSGRNRVVTFSDDINHEPVIEKFVYK</sequence>
<comment type="catalytic activity">
    <reaction evidence="3">
        <text>2 GTP = 3',3'-c-di-GMP + 2 diphosphate</text>
        <dbReference type="Rhea" id="RHEA:24898"/>
        <dbReference type="ChEBI" id="CHEBI:33019"/>
        <dbReference type="ChEBI" id="CHEBI:37565"/>
        <dbReference type="ChEBI" id="CHEBI:58805"/>
        <dbReference type="EC" id="2.7.7.65"/>
    </reaction>
</comment>
<dbReference type="GO" id="GO:0005886">
    <property type="term" value="C:plasma membrane"/>
    <property type="evidence" value="ECO:0007669"/>
    <property type="project" value="TreeGrafter"/>
</dbReference>
<dbReference type="SMART" id="SM00267">
    <property type="entry name" value="GGDEF"/>
    <property type="match status" value="1"/>
</dbReference>
<feature type="transmembrane region" description="Helical" evidence="5">
    <location>
        <begin position="7"/>
        <end position="27"/>
    </location>
</feature>
<dbReference type="PANTHER" id="PTHR45138:SF9">
    <property type="entry name" value="DIGUANYLATE CYCLASE DGCM-RELATED"/>
    <property type="match status" value="1"/>
</dbReference>
<dbReference type="InterPro" id="IPR050469">
    <property type="entry name" value="Diguanylate_Cyclase"/>
</dbReference>
<dbReference type="InterPro" id="IPR000160">
    <property type="entry name" value="GGDEF_dom"/>
</dbReference>
<reference evidence="7 8" key="1">
    <citation type="submission" date="2019-07" db="EMBL/GenBank/DDBJ databases">
        <title>Draft genome for Aliikangiella sp. M105.</title>
        <authorList>
            <person name="Wang G."/>
        </authorList>
    </citation>
    <scope>NUCLEOTIDE SEQUENCE [LARGE SCALE GENOMIC DNA]</scope>
    <source>
        <strain evidence="7 8">M105</strain>
    </source>
</reference>
<dbReference type="RefSeq" id="WP_142893786.1">
    <property type="nucleotide sequence ID" value="NZ_ML660164.1"/>
</dbReference>
<dbReference type="GO" id="GO:0043709">
    <property type="term" value="P:cell adhesion involved in single-species biofilm formation"/>
    <property type="evidence" value="ECO:0007669"/>
    <property type="project" value="TreeGrafter"/>
</dbReference>
<dbReference type="EC" id="2.7.7.65" evidence="2"/>
<dbReference type="GO" id="GO:1902201">
    <property type="term" value="P:negative regulation of bacterial-type flagellum-dependent cell motility"/>
    <property type="evidence" value="ECO:0007669"/>
    <property type="project" value="TreeGrafter"/>
</dbReference>
<evidence type="ECO:0000256" key="4">
    <source>
        <dbReference type="SAM" id="Coils"/>
    </source>
</evidence>
<accession>A0A545UDS2</accession>
<dbReference type="SUPFAM" id="SSF55073">
    <property type="entry name" value="Nucleotide cyclase"/>
    <property type="match status" value="1"/>
</dbReference>
<proteinExistence type="predicted"/>
<feature type="coiled-coil region" evidence="4">
    <location>
        <begin position="179"/>
        <end position="290"/>
    </location>
</feature>
<dbReference type="FunFam" id="3.30.70.270:FF:000001">
    <property type="entry name" value="Diguanylate cyclase domain protein"/>
    <property type="match status" value="1"/>
</dbReference>
<feature type="coiled-coil region" evidence="4">
    <location>
        <begin position="343"/>
        <end position="370"/>
    </location>
</feature>
<name>A0A545UDS2_9GAMM</name>
<evidence type="ECO:0000256" key="3">
    <source>
        <dbReference type="ARBA" id="ARBA00034247"/>
    </source>
</evidence>
<protein>
    <recommendedName>
        <fullName evidence="2">diguanylate cyclase</fullName>
        <ecNumber evidence="2">2.7.7.65</ecNumber>
    </recommendedName>
</protein>
<dbReference type="PROSITE" id="PS50887">
    <property type="entry name" value="GGDEF"/>
    <property type="match status" value="1"/>
</dbReference>
<dbReference type="PANTHER" id="PTHR45138">
    <property type="entry name" value="REGULATORY COMPONENTS OF SENSORY TRANSDUCTION SYSTEM"/>
    <property type="match status" value="1"/>
</dbReference>
<dbReference type="Pfam" id="PF13689">
    <property type="entry name" value="DUF4154"/>
    <property type="match status" value="1"/>
</dbReference>
<dbReference type="InterPro" id="IPR043128">
    <property type="entry name" value="Rev_trsase/Diguanyl_cyclase"/>
</dbReference>
<dbReference type="Proteomes" id="UP000315439">
    <property type="component" value="Unassembled WGS sequence"/>
</dbReference>
<feature type="domain" description="GGDEF" evidence="6">
    <location>
        <begin position="398"/>
        <end position="531"/>
    </location>
</feature>
<keyword evidence="4" id="KW-0175">Coiled coil</keyword>
<keyword evidence="8" id="KW-1185">Reference proteome</keyword>
<comment type="cofactor">
    <cofactor evidence="1">
        <name>Mg(2+)</name>
        <dbReference type="ChEBI" id="CHEBI:18420"/>
    </cofactor>
</comment>
<evidence type="ECO:0000256" key="1">
    <source>
        <dbReference type="ARBA" id="ARBA00001946"/>
    </source>
</evidence>
<dbReference type="InterPro" id="IPR029787">
    <property type="entry name" value="Nucleotide_cyclase"/>
</dbReference>
<dbReference type="InterPro" id="IPR025293">
    <property type="entry name" value="YfiR/HmsC-like"/>
</dbReference>
<dbReference type="NCBIfam" id="TIGR00254">
    <property type="entry name" value="GGDEF"/>
    <property type="match status" value="1"/>
</dbReference>
<keyword evidence="5" id="KW-1133">Transmembrane helix</keyword>
<dbReference type="GO" id="GO:0052621">
    <property type="term" value="F:diguanylate cyclase activity"/>
    <property type="evidence" value="ECO:0007669"/>
    <property type="project" value="UniProtKB-EC"/>
</dbReference>
<feature type="transmembrane region" description="Helical" evidence="5">
    <location>
        <begin position="324"/>
        <end position="344"/>
    </location>
</feature>
<evidence type="ECO:0000259" key="6">
    <source>
        <dbReference type="PROSITE" id="PS50887"/>
    </source>
</evidence>
<evidence type="ECO:0000256" key="2">
    <source>
        <dbReference type="ARBA" id="ARBA00012528"/>
    </source>
</evidence>
<dbReference type="EMBL" id="VIKS01000007">
    <property type="protein sequence ID" value="TQV87608.1"/>
    <property type="molecule type" value="Genomic_DNA"/>
</dbReference>
<organism evidence="7 8">
    <name type="scientific">Aliikangiella coralliicola</name>
    <dbReference type="NCBI Taxonomy" id="2592383"/>
    <lineage>
        <taxon>Bacteria</taxon>
        <taxon>Pseudomonadati</taxon>
        <taxon>Pseudomonadota</taxon>
        <taxon>Gammaproteobacteria</taxon>
        <taxon>Oceanospirillales</taxon>
        <taxon>Pleioneaceae</taxon>
        <taxon>Aliikangiella</taxon>
    </lineage>
</organism>
<keyword evidence="5" id="KW-0472">Membrane</keyword>
<evidence type="ECO:0000313" key="7">
    <source>
        <dbReference type="EMBL" id="TQV87608.1"/>
    </source>
</evidence>
<dbReference type="AlphaFoldDB" id="A0A545UDS2"/>
<evidence type="ECO:0000313" key="8">
    <source>
        <dbReference type="Proteomes" id="UP000315439"/>
    </source>
</evidence>
<dbReference type="CDD" id="cd01949">
    <property type="entry name" value="GGDEF"/>
    <property type="match status" value="1"/>
</dbReference>
<dbReference type="Pfam" id="PF00990">
    <property type="entry name" value="GGDEF"/>
    <property type="match status" value="1"/>
</dbReference>
<gene>
    <name evidence="7" type="ORF">FLL46_12115</name>
</gene>